<comment type="caution">
    <text evidence="1">The sequence shown here is derived from an EMBL/GenBank/DDBJ whole genome shotgun (WGS) entry which is preliminary data.</text>
</comment>
<dbReference type="AlphaFoldDB" id="A0A8B6GGE4"/>
<protein>
    <submittedName>
        <fullName evidence="1">Uncharacterized protein</fullName>
    </submittedName>
</protein>
<dbReference type="Proteomes" id="UP000596742">
    <property type="component" value="Unassembled WGS sequence"/>
</dbReference>
<dbReference type="OrthoDB" id="10000786at2759"/>
<proteinExistence type="predicted"/>
<dbReference type="EMBL" id="UYJE01008392">
    <property type="protein sequence ID" value="VDI63576.1"/>
    <property type="molecule type" value="Genomic_DNA"/>
</dbReference>
<organism evidence="1 2">
    <name type="scientific">Mytilus galloprovincialis</name>
    <name type="common">Mediterranean mussel</name>
    <dbReference type="NCBI Taxonomy" id="29158"/>
    <lineage>
        <taxon>Eukaryota</taxon>
        <taxon>Metazoa</taxon>
        <taxon>Spiralia</taxon>
        <taxon>Lophotrochozoa</taxon>
        <taxon>Mollusca</taxon>
        <taxon>Bivalvia</taxon>
        <taxon>Autobranchia</taxon>
        <taxon>Pteriomorphia</taxon>
        <taxon>Mytilida</taxon>
        <taxon>Mytiloidea</taxon>
        <taxon>Mytilidae</taxon>
        <taxon>Mytilinae</taxon>
        <taxon>Mytilus</taxon>
    </lineage>
</organism>
<sequence>MVRESILRHGRSETHTEAVAFEGERVLAYTSLATAVEKEINLYEMAMESAMKCLYWLCTNNQLCYFDEPLLDFGVDVLNALMVGDNAKYTSERFIQEALLSFKYIVLTPLICDLKIHPSTL</sequence>
<gene>
    <name evidence="1" type="ORF">MGAL_10B042576</name>
</gene>
<evidence type="ECO:0000313" key="1">
    <source>
        <dbReference type="EMBL" id="VDI63576.1"/>
    </source>
</evidence>
<name>A0A8B6GGE4_MYTGA</name>
<accession>A0A8B6GGE4</accession>
<evidence type="ECO:0000313" key="2">
    <source>
        <dbReference type="Proteomes" id="UP000596742"/>
    </source>
</evidence>
<keyword evidence="2" id="KW-1185">Reference proteome</keyword>
<reference evidence="1" key="1">
    <citation type="submission" date="2018-11" db="EMBL/GenBank/DDBJ databases">
        <authorList>
            <person name="Alioto T."/>
            <person name="Alioto T."/>
        </authorList>
    </citation>
    <scope>NUCLEOTIDE SEQUENCE</scope>
</reference>